<keyword evidence="3" id="KW-0853">WD repeat</keyword>
<dbReference type="EMBL" id="JH971385">
    <property type="protein sequence ID" value="EKM84068.1"/>
    <property type="molecule type" value="Genomic_DNA"/>
</dbReference>
<dbReference type="GO" id="GO:0006887">
    <property type="term" value="P:exocytosis"/>
    <property type="evidence" value="ECO:0007669"/>
    <property type="project" value="UniProtKB-KW"/>
</dbReference>
<dbReference type="HOGENOM" id="CLU_005737_1_0_1"/>
<dbReference type="eggNOG" id="KOG1983">
    <property type="taxonomic scope" value="Eukaryota"/>
</dbReference>
<evidence type="ECO:0000313" key="7">
    <source>
        <dbReference type="Proteomes" id="UP000008493"/>
    </source>
</evidence>
<dbReference type="SUPFAM" id="SSF101898">
    <property type="entry name" value="NHL repeat"/>
    <property type="match status" value="1"/>
</dbReference>
<evidence type="ECO:0000256" key="4">
    <source>
        <dbReference type="SAM" id="MobiDB-lite"/>
    </source>
</evidence>
<dbReference type="FunCoup" id="K5XKM5">
    <property type="interactions" value="28"/>
</dbReference>
<dbReference type="InterPro" id="IPR001680">
    <property type="entry name" value="WD40_rpt"/>
</dbReference>
<dbReference type="SUPFAM" id="SSF50978">
    <property type="entry name" value="WD40 repeat-like"/>
    <property type="match status" value="1"/>
</dbReference>
<dbReference type="PANTHER" id="PTHR10241:SF25">
    <property type="entry name" value="TOMOSYN, ISOFORM C"/>
    <property type="match status" value="1"/>
</dbReference>
<dbReference type="AlphaFoldDB" id="K5XKM5"/>
<dbReference type="GO" id="GO:0006893">
    <property type="term" value="P:Golgi to plasma membrane transport"/>
    <property type="evidence" value="ECO:0007669"/>
    <property type="project" value="TreeGrafter"/>
</dbReference>
<keyword evidence="7" id="KW-1185">Reference proteome</keyword>
<evidence type="ECO:0000256" key="3">
    <source>
        <dbReference type="PROSITE-ProRule" id="PRU00221"/>
    </source>
</evidence>
<dbReference type="Proteomes" id="UP000008493">
    <property type="component" value="Unassembled WGS sequence"/>
</dbReference>
<dbReference type="OMA" id="AWSGFPN"/>
<dbReference type="GO" id="GO:0005886">
    <property type="term" value="C:plasma membrane"/>
    <property type="evidence" value="ECO:0007669"/>
    <property type="project" value="TreeGrafter"/>
</dbReference>
<dbReference type="Gene3D" id="2.130.10.10">
    <property type="entry name" value="YVTN repeat-like/Quinoprotein amine dehydrogenase"/>
    <property type="match status" value="1"/>
</dbReference>
<dbReference type="InterPro" id="IPR036322">
    <property type="entry name" value="WD40_repeat_dom_sf"/>
</dbReference>
<dbReference type="GO" id="GO:0019905">
    <property type="term" value="F:syntaxin binding"/>
    <property type="evidence" value="ECO:0007669"/>
    <property type="project" value="TreeGrafter"/>
</dbReference>
<sequence>MFLKHDDAPEYADLSSDVRDTTDWKIGVLREFEFPQDISSVAIDPLLGLLAIGGTTGGIIYIHGGPSVESKLQLPENDHVRFLQFASSTEKLVCLDGCNFMHVWDLSPLGNPKRLATVRWDPVTCDRLFVYYTELNHELLRFMILSPSHDHIFLAMGNGDLRTYDVACMRKSPYTIHNKWRLYEEQRLQTGLSPVPFDNPRSQVVEILPHPRDLAFLFIAYEAGVVLLDLKERNSVHTYELIYPPGAPGGAGYLSQDILTARRPSITSIAIHPAGHFFVTGHVDGAFAFWAVENADQPILVRTLEDLDVNLVDTGMLDTRLSDAKPPGHGSNRREPIYKITWSGFSNSKDSRGGETALTILGGFSQGNEPGLTTLWFPAFNPNDPPSDSTSSTTQSQLHPFMVDAIRQSLIEKHSYVYSTETPVQDFYLVPRNSPHFNYSYDAHTILMLVETVNDERALISREFPPPVFFIQGQQLMQAKEAQTDKSDLDDLDNVLQSLIVDSPQSAGLPYGLCGSGFAADTYQMHVLPKEFYPIYVKDNHTSIKKPRIGLSGGIAQMEPFSEAKRKYQPYRIAIFATRELTVHFYNFSDQLLQEAEGASLEHDFPEALDELEIDLRPVLSLIDSEQYPHEGHRQVKAITATQLAVGSMECAIVLSTGELFVYRSKSSQAARGTSGFQDNELKSLTHISVEPWKSFVPYFALIAPERGAIETVAISEIGFVAASFSGGSLLIVDMRGPGVLYRSTKSGKGSRRSSRLSFSHIPEINTMTSGVASLTWVISRTDKDPKACIRLLALQLSGDMDVYTVSHSRAGFAVEDPITVNKLIAEPLRGGIFVVNSKSGSICKADKGRFADIIHFSGGESEPVVLITAGVKSVRSFSNITGERVGKADWHSKHGKVIGVQIVERLGSIAFVAYTDKSALHIYSLPRLEHILTISALPTPLRSISIDENGDFISLKSDPSSGSVRSAIYGTLFNFRRIDELPLLDLVTTKNPVPTQPQPVPMGPSSYLSWFNSKQSMSGLQVDELLGGPDRPQPVKRTRDIVPKKEETASEPSSIISTATATQSTIYNRLTSALEERGQMLGELEENFRSLEQSSKDMVAHAKMLAAKNTAKSWFKF</sequence>
<dbReference type="KEGG" id="abp:AGABI1DRAFT67252"/>
<dbReference type="RefSeq" id="XP_007325193.1">
    <property type="nucleotide sequence ID" value="XM_007325131.1"/>
</dbReference>
<evidence type="ECO:0000259" key="5">
    <source>
        <dbReference type="Pfam" id="PF08596"/>
    </source>
</evidence>
<dbReference type="CDD" id="cd15873">
    <property type="entry name" value="R-SNARE_STXBP5_6"/>
    <property type="match status" value="1"/>
</dbReference>
<feature type="compositionally biased region" description="Basic and acidic residues" evidence="4">
    <location>
        <begin position="1038"/>
        <end position="1049"/>
    </location>
</feature>
<dbReference type="GeneID" id="18830646"/>
<dbReference type="InterPro" id="IPR015943">
    <property type="entry name" value="WD40/YVTN_repeat-like_dom_sf"/>
</dbReference>
<evidence type="ECO:0000313" key="6">
    <source>
        <dbReference type="EMBL" id="EKM84068.1"/>
    </source>
</evidence>
<keyword evidence="2" id="KW-0268">Exocytosis</keyword>
<dbReference type="STRING" id="597362.K5XKM5"/>
<dbReference type="PANTHER" id="PTHR10241">
    <property type="entry name" value="LETHAL 2 GIANT LARVAE PROTEIN"/>
    <property type="match status" value="1"/>
</dbReference>
<dbReference type="InParanoid" id="K5XKM5"/>
<evidence type="ECO:0000256" key="2">
    <source>
        <dbReference type="ARBA" id="ARBA00022483"/>
    </source>
</evidence>
<organism evidence="6 7">
    <name type="scientific">Agaricus bisporus var. burnettii (strain JB137-S8 / ATCC MYA-4627 / FGSC 10392)</name>
    <name type="common">White button mushroom</name>
    <dbReference type="NCBI Taxonomy" id="597362"/>
    <lineage>
        <taxon>Eukaryota</taxon>
        <taxon>Fungi</taxon>
        <taxon>Dikarya</taxon>
        <taxon>Basidiomycota</taxon>
        <taxon>Agaricomycotina</taxon>
        <taxon>Agaricomycetes</taxon>
        <taxon>Agaricomycetidae</taxon>
        <taxon>Agaricales</taxon>
        <taxon>Agaricineae</taxon>
        <taxon>Agaricaceae</taxon>
        <taxon>Agaricus</taxon>
    </lineage>
</organism>
<reference evidence="7" key="1">
    <citation type="journal article" date="2012" name="Proc. Natl. Acad. Sci. U.S.A.">
        <title>Genome sequence of the button mushroom Agaricus bisporus reveals mechanisms governing adaptation to a humic-rich ecological niche.</title>
        <authorList>
            <person name="Morin E."/>
            <person name="Kohler A."/>
            <person name="Baker A.R."/>
            <person name="Foulongne-Oriol M."/>
            <person name="Lombard V."/>
            <person name="Nagy L.G."/>
            <person name="Ohm R.A."/>
            <person name="Patyshakuliyeva A."/>
            <person name="Brun A."/>
            <person name="Aerts A.L."/>
            <person name="Bailey A.M."/>
            <person name="Billette C."/>
            <person name="Coutinho P.M."/>
            <person name="Deakin G."/>
            <person name="Doddapaneni H."/>
            <person name="Floudas D."/>
            <person name="Grimwood J."/>
            <person name="Hilden K."/>
            <person name="Kuees U."/>
            <person name="LaButti K.M."/>
            <person name="Lapidus A."/>
            <person name="Lindquist E.A."/>
            <person name="Lucas S.M."/>
            <person name="Murat C."/>
            <person name="Riley R.W."/>
            <person name="Salamov A.A."/>
            <person name="Schmutz J."/>
            <person name="Subramanian V."/>
            <person name="Woesten H.A.B."/>
            <person name="Xu J."/>
            <person name="Eastwood D.C."/>
            <person name="Foster G.D."/>
            <person name="Sonnenberg A.S."/>
            <person name="Cullen D."/>
            <person name="de Vries R.P."/>
            <person name="Lundell T."/>
            <person name="Hibbett D.S."/>
            <person name="Henrissat B."/>
            <person name="Burton K.S."/>
            <person name="Kerrigan R.W."/>
            <person name="Challen M.P."/>
            <person name="Grigoriev I.V."/>
            <person name="Martin F."/>
        </authorList>
    </citation>
    <scope>NUCLEOTIDE SEQUENCE [LARGE SCALE GENOMIC DNA]</scope>
    <source>
        <strain evidence="7">JB137-S8 / ATCC MYA-4627 / FGSC 10392</strain>
    </source>
</reference>
<dbReference type="OrthoDB" id="19944at2759"/>
<dbReference type="PROSITE" id="PS50082">
    <property type="entry name" value="WD_REPEATS_2"/>
    <property type="match status" value="1"/>
</dbReference>
<feature type="domain" description="Lethal giant larvae (Lgl)-like C-terminal" evidence="5">
    <location>
        <begin position="638"/>
        <end position="1035"/>
    </location>
</feature>
<proteinExistence type="inferred from homology"/>
<gene>
    <name evidence="6" type="ORF">AGABI1DRAFT_67252</name>
</gene>
<evidence type="ECO:0000256" key="1">
    <source>
        <dbReference type="ARBA" id="ARBA00008070"/>
    </source>
</evidence>
<feature type="region of interest" description="Disordered" evidence="4">
    <location>
        <begin position="1026"/>
        <end position="1056"/>
    </location>
</feature>
<dbReference type="GO" id="GO:0045159">
    <property type="term" value="F:myosin II binding"/>
    <property type="evidence" value="ECO:0007669"/>
    <property type="project" value="TreeGrafter"/>
</dbReference>
<name>K5XKM5_AGABU</name>
<protein>
    <recommendedName>
        <fullName evidence="5">Lethal giant larvae (Lgl)-like C-terminal domain-containing protein</fullName>
    </recommendedName>
</protein>
<dbReference type="GO" id="GO:0005096">
    <property type="term" value="F:GTPase activator activity"/>
    <property type="evidence" value="ECO:0007669"/>
    <property type="project" value="TreeGrafter"/>
</dbReference>
<dbReference type="InterPro" id="IPR013905">
    <property type="entry name" value="Lgl_C_dom"/>
</dbReference>
<feature type="repeat" description="WD" evidence="3">
    <location>
        <begin position="259"/>
        <end position="300"/>
    </location>
</feature>
<accession>K5XKM5</accession>
<dbReference type="Pfam" id="PF08596">
    <property type="entry name" value="Lgl_C"/>
    <property type="match status" value="1"/>
</dbReference>
<dbReference type="GO" id="GO:0005737">
    <property type="term" value="C:cytoplasm"/>
    <property type="evidence" value="ECO:0007669"/>
    <property type="project" value="TreeGrafter"/>
</dbReference>
<comment type="similarity">
    <text evidence="1">Belongs to the WD repeat L(2)GL family.</text>
</comment>